<dbReference type="InterPro" id="IPR004714">
    <property type="entry name" value="Cyt_oxidase_maturation_cbb3"/>
</dbReference>
<dbReference type="STRING" id="104663.SAMN04488121_1011163"/>
<accession>A0A1G7JAK5</accession>
<reference evidence="1 2" key="1">
    <citation type="submission" date="2016-10" db="EMBL/GenBank/DDBJ databases">
        <authorList>
            <person name="de Groot N.N."/>
        </authorList>
    </citation>
    <scope>NUCLEOTIDE SEQUENCE [LARGE SCALE GENOMIC DNA]</scope>
    <source>
        <strain evidence="1 2">DSM 527</strain>
    </source>
</reference>
<gene>
    <name evidence="1" type="ORF">SAMN04488121_1011163</name>
</gene>
<proteinExistence type="predicted"/>
<evidence type="ECO:0000313" key="2">
    <source>
        <dbReference type="Proteomes" id="UP000199045"/>
    </source>
</evidence>
<dbReference type="NCBIfam" id="TIGR00847">
    <property type="entry name" value="ccoS"/>
    <property type="match status" value="1"/>
</dbReference>
<protein>
    <submittedName>
        <fullName evidence="1">Cytochrome oxidase maturation protein, cbb3-type</fullName>
    </submittedName>
</protein>
<dbReference type="EMBL" id="FNBN01000001">
    <property type="protein sequence ID" value="SDF21931.1"/>
    <property type="molecule type" value="Genomic_DNA"/>
</dbReference>
<dbReference type="Proteomes" id="UP000199045">
    <property type="component" value="Unassembled WGS sequence"/>
</dbReference>
<dbReference type="RefSeq" id="WP_089829400.1">
    <property type="nucleotide sequence ID" value="NZ_FNBN01000001.1"/>
</dbReference>
<dbReference type="OrthoDB" id="9802763at2"/>
<sequence length="71" mass="7836">MSVIIILLGASLLVAIFFLAAFIWSVRNGQFEDDFSPAHRMLFETKPVETGCKSGNACTNKNCKSTICKNH</sequence>
<organism evidence="1 2">
    <name type="scientific">Chitinophaga filiformis</name>
    <name type="common">Myxococcus filiformis</name>
    <name type="synonym">Flexibacter filiformis</name>
    <dbReference type="NCBI Taxonomy" id="104663"/>
    <lineage>
        <taxon>Bacteria</taxon>
        <taxon>Pseudomonadati</taxon>
        <taxon>Bacteroidota</taxon>
        <taxon>Chitinophagia</taxon>
        <taxon>Chitinophagales</taxon>
        <taxon>Chitinophagaceae</taxon>
        <taxon>Chitinophaga</taxon>
    </lineage>
</organism>
<evidence type="ECO:0000313" key="1">
    <source>
        <dbReference type="EMBL" id="SDF21931.1"/>
    </source>
</evidence>
<dbReference type="Pfam" id="PF03597">
    <property type="entry name" value="FixS"/>
    <property type="match status" value="1"/>
</dbReference>
<name>A0A1G7JAK5_CHIFI</name>
<dbReference type="AlphaFoldDB" id="A0A1G7JAK5"/>